<dbReference type="PANTHER" id="PTHR12677">
    <property type="entry name" value="GOLGI APPARATUS MEMBRANE PROTEIN TVP38-RELATED"/>
    <property type="match status" value="1"/>
</dbReference>
<feature type="transmembrane region" description="Helical" evidence="6">
    <location>
        <begin position="79"/>
        <end position="105"/>
    </location>
</feature>
<gene>
    <name evidence="8" type="ordered locus">SNE_A18690</name>
</gene>
<keyword evidence="2 6" id="KW-1003">Cell membrane</keyword>
<dbReference type="GO" id="GO:0005886">
    <property type="term" value="C:plasma membrane"/>
    <property type="evidence" value="ECO:0007669"/>
    <property type="project" value="UniProtKB-SubCell"/>
</dbReference>
<evidence type="ECO:0000256" key="6">
    <source>
        <dbReference type="RuleBase" id="RU366058"/>
    </source>
</evidence>
<comment type="similarity">
    <text evidence="6">Belongs to the TVP38/TMEM64 family.</text>
</comment>
<feature type="transmembrane region" description="Helical" evidence="6">
    <location>
        <begin position="161"/>
        <end position="179"/>
    </location>
</feature>
<dbReference type="RefSeq" id="WP_013944212.1">
    <property type="nucleotide sequence ID" value="NC_015713.1"/>
</dbReference>
<keyword evidence="9" id="KW-1185">Reference proteome</keyword>
<feature type="transmembrane region" description="Helical" evidence="6">
    <location>
        <begin position="49"/>
        <end position="67"/>
    </location>
</feature>
<dbReference type="STRING" id="331113.SNE_A18690"/>
<dbReference type="Pfam" id="PF09335">
    <property type="entry name" value="VTT_dom"/>
    <property type="match status" value="1"/>
</dbReference>
<reference evidence="8 9" key="2">
    <citation type="journal article" date="2011" name="Mol. Biol. Evol.">
        <title>Unity in variety--the pan-genome of the Chlamydiae.</title>
        <authorList>
            <person name="Collingro A."/>
            <person name="Tischler P."/>
            <person name="Weinmaier T."/>
            <person name="Penz T."/>
            <person name="Heinz E."/>
            <person name="Brunham R.C."/>
            <person name="Read T.D."/>
            <person name="Bavoil P.M."/>
            <person name="Sachse K."/>
            <person name="Kahane S."/>
            <person name="Friedman M.G."/>
            <person name="Rattei T."/>
            <person name="Myers G.S."/>
            <person name="Horn M."/>
        </authorList>
    </citation>
    <scope>NUCLEOTIDE SEQUENCE [LARGE SCALE GENOMIC DNA]</scope>
    <source>
        <strain evidence="9">ATCC VR-1471 / Z</strain>
    </source>
</reference>
<accession>F8L3A7</accession>
<proteinExistence type="inferred from homology"/>
<evidence type="ECO:0000256" key="4">
    <source>
        <dbReference type="ARBA" id="ARBA00022989"/>
    </source>
</evidence>
<evidence type="ECO:0000256" key="3">
    <source>
        <dbReference type="ARBA" id="ARBA00022692"/>
    </source>
</evidence>
<dbReference type="PANTHER" id="PTHR12677:SF59">
    <property type="entry name" value="GOLGI APPARATUS MEMBRANE PROTEIN TVP38-RELATED"/>
    <property type="match status" value="1"/>
</dbReference>
<evidence type="ECO:0000259" key="7">
    <source>
        <dbReference type="Pfam" id="PF09335"/>
    </source>
</evidence>
<dbReference type="HOGENOM" id="CLU_038944_7_0_0"/>
<name>F8L3A7_SIMNZ</name>
<evidence type="ECO:0000256" key="5">
    <source>
        <dbReference type="ARBA" id="ARBA00023136"/>
    </source>
</evidence>
<dbReference type="InterPro" id="IPR015414">
    <property type="entry name" value="TMEM64"/>
</dbReference>
<evidence type="ECO:0000313" key="9">
    <source>
        <dbReference type="Proteomes" id="UP000000496"/>
    </source>
</evidence>
<feature type="transmembrane region" description="Helical" evidence="6">
    <location>
        <begin position="200"/>
        <end position="223"/>
    </location>
</feature>
<reference key="1">
    <citation type="journal article" date="2011" name="Mol. Biol. Evol.">
        <title>Unity in variety -- the pan-genome of the Chlamydiae.</title>
        <authorList>
            <person name="Collingro A."/>
            <person name="Tischler P."/>
            <person name="Weinmaier T."/>
            <person name="Penz T."/>
            <person name="Heinz E."/>
            <person name="Brunham R.C."/>
            <person name="Read T.D."/>
            <person name="Bavoil P.M."/>
            <person name="Sachse K."/>
            <person name="Kahane S."/>
            <person name="Friedman M.G."/>
            <person name="Rattei T."/>
            <person name="Myers G.S.A."/>
            <person name="Horn M."/>
        </authorList>
    </citation>
    <scope>NUCLEOTIDE SEQUENCE</scope>
    <source>
        <strain>Z</strain>
    </source>
</reference>
<dbReference type="KEGG" id="sng:SNE_A18690"/>
<feature type="transmembrane region" description="Helical" evidence="6">
    <location>
        <begin position="6"/>
        <end position="28"/>
    </location>
</feature>
<evidence type="ECO:0000256" key="2">
    <source>
        <dbReference type="ARBA" id="ARBA00022475"/>
    </source>
</evidence>
<organism evidence="8 9">
    <name type="scientific">Simkania negevensis (strain ATCC VR-1471 / DSM 27360 / Z)</name>
    <dbReference type="NCBI Taxonomy" id="331113"/>
    <lineage>
        <taxon>Bacteria</taxon>
        <taxon>Pseudomonadati</taxon>
        <taxon>Chlamydiota</taxon>
        <taxon>Chlamydiia</taxon>
        <taxon>Parachlamydiales</taxon>
        <taxon>Simkaniaceae</taxon>
        <taxon>Simkania</taxon>
    </lineage>
</organism>
<feature type="domain" description="VTT" evidence="7">
    <location>
        <begin position="70"/>
        <end position="184"/>
    </location>
</feature>
<dbReference type="Proteomes" id="UP000000496">
    <property type="component" value="Chromosome gsn.131"/>
</dbReference>
<keyword evidence="4 6" id="KW-1133">Transmembrane helix</keyword>
<dbReference type="InterPro" id="IPR032816">
    <property type="entry name" value="VTT_dom"/>
</dbReference>
<evidence type="ECO:0000256" key="1">
    <source>
        <dbReference type="ARBA" id="ARBA00004651"/>
    </source>
</evidence>
<sequence>MSWKKWIPILVIIILMVVAYFSGVTDYLTFDNLKVHRAKLLNHIHAHPILSPLLYILFYIIVVALSLPGGTLLTLFGGFLFGVPIGTIYVLIGATIGATCIFIAAKTAFGDVLKRKAGPFLSKMEKGFQKNVISYLLFLRFIPLFPFWLVNLAPAFFQVRIWTYIWTTFIGIIPGTYVYSQAGSGLGAIFDTGQTFSLDAVFNLQIKVALVVLGVFVLIPIFIKPLIKKYGKNNDR</sequence>
<protein>
    <recommendedName>
        <fullName evidence="6">TVP38/TMEM64 family membrane protein</fullName>
    </recommendedName>
</protein>
<comment type="subcellular location">
    <subcellularLocation>
        <location evidence="1 6">Cell membrane</location>
        <topology evidence="1 6">Multi-pass membrane protein</topology>
    </subcellularLocation>
</comment>
<dbReference type="AlphaFoldDB" id="F8L3A7"/>
<dbReference type="OrthoDB" id="9779114at2"/>
<keyword evidence="5 6" id="KW-0472">Membrane</keyword>
<feature type="transmembrane region" description="Helical" evidence="6">
    <location>
        <begin position="132"/>
        <end position="149"/>
    </location>
</feature>
<dbReference type="EMBL" id="FR872582">
    <property type="protein sequence ID" value="CCB89746.1"/>
    <property type="molecule type" value="Genomic_DNA"/>
</dbReference>
<keyword evidence="3 6" id="KW-0812">Transmembrane</keyword>
<evidence type="ECO:0000313" key="8">
    <source>
        <dbReference type="EMBL" id="CCB89746.1"/>
    </source>
</evidence>
<dbReference type="eggNOG" id="COG0398">
    <property type="taxonomic scope" value="Bacteria"/>
</dbReference>